<dbReference type="RefSeq" id="WP_136961470.1">
    <property type="nucleotide sequence ID" value="NZ_CP039690.1"/>
</dbReference>
<name>A0A4D7AWJ4_9HYPH</name>
<proteinExistence type="predicted"/>
<dbReference type="OrthoDB" id="277808at2"/>
<dbReference type="AlphaFoldDB" id="A0A4D7AWJ4"/>
<reference evidence="1 2" key="1">
    <citation type="submission" date="2019-04" db="EMBL/GenBank/DDBJ databases">
        <title>Phreatobacter aquaticus sp. nov.</title>
        <authorList>
            <person name="Choi A."/>
        </authorList>
    </citation>
    <scope>NUCLEOTIDE SEQUENCE [LARGE SCALE GENOMIC DNA]</scope>
    <source>
        <strain evidence="1 2">KCTC 52518</strain>
    </source>
</reference>
<dbReference type="Gene3D" id="3.90.550.20">
    <property type="match status" value="1"/>
</dbReference>
<dbReference type="KEGG" id="pstg:E8M01_18500"/>
<evidence type="ECO:0000313" key="1">
    <source>
        <dbReference type="EMBL" id="QCI66024.1"/>
    </source>
</evidence>
<accession>A0A4D7AWJ4</accession>
<dbReference type="PANTHER" id="PTHR31834">
    <property type="entry name" value="INITIATION-SPECIFIC ALPHA-1,6-MANNOSYLTRANSFERASE"/>
    <property type="match status" value="1"/>
</dbReference>
<dbReference type="GO" id="GO:0006487">
    <property type="term" value="P:protein N-linked glycosylation"/>
    <property type="evidence" value="ECO:0007669"/>
    <property type="project" value="TreeGrafter"/>
</dbReference>
<keyword evidence="2" id="KW-1185">Reference proteome</keyword>
<gene>
    <name evidence="1" type="ORF">E8M01_18500</name>
</gene>
<evidence type="ECO:0008006" key="3">
    <source>
        <dbReference type="Google" id="ProtNLM"/>
    </source>
</evidence>
<dbReference type="GO" id="GO:0000009">
    <property type="term" value="F:alpha-1,6-mannosyltransferase activity"/>
    <property type="evidence" value="ECO:0007669"/>
    <property type="project" value="InterPro"/>
</dbReference>
<dbReference type="InterPro" id="IPR039367">
    <property type="entry name" value="Och1-like"/>
</dbReference>
<dbReference type="EMBL" id="CP039690">
    <property type="protein sequence ID" value="QCI66024.1"/>
    <property type="molecule type" value="Genomic_DNA"/>
</dbReference>
<dbReference type="Proteomes" id="UP000298781">
    <property type="component" value="Chromosome"/>
</dbReference>
<organism evidence="1 2">
    <name type="scientific">Phreatobacter stygius</name>
    <dbReference type="NCBI Taxonomy" id="1940610"/>
    <lineage>
        <taxon>Bacteria</taxon>
        <taxon>Pseudomonadati</taxon>
        <taxon>Pseudomonadota</taxon>
        <taxon>Alphaproteobacteria</taxon>
        <taxon>Hyphomicrobiales</taxon>
        <taxon>Phreatobacteraceae</taxon>
        <taxon>Phreatobacter</taxon>
    </lineage>
</organism>
<dbReference type="InterPro" id="IPR029044">
    <property type="entry name" value="Nucleotide-diphossugar_trans"/>
</dbReference>
<dbReference type="PANTHER" id="PTHR31834:SF1">
    <property type="entry name" value="INITIATION-SPECIFIC ALPHA-1,6-MANNOSYLTRANSFERASE"/>
    <property type="match status" value="1"/>
</dbReference>
<protein>
    <recommendedName>
        <fullName evidence="3">Mannosyltransferase</fullName>
    </recommendedName>
</protein>
<evidence type="ECO:0000313" key="2">
    <source>
        <dbReference type="Proteomes" id="UP000298781"/>
    </source>
</evidence>
<dbReference type="InterPro" id="IPR007577">
    <property type="entry name" value="GlycoTrfase_DXD_sugar-bd_CS"/>
</dbReference>
<sequence length="253" mass="29096">MIPPILHQTWETLDLPDHLQAFRQTIRTRNPGLDMRLYDASARRAYVAARCPEALAAYDSLPFGVAKADLFRLVAVFAEGGFYADLDMECLKPIERFRNTDQAVFSIEAQVMPQRQRELGYAQPFQLANCMFGAPPGHPFLYAMITKITQRLAATPLTLRGEIEDATGPRALTRLFYALEPRGVGVLEQVYWVPPDLYAGLPWLNRNIHFRHHFVGAWKQPQGRRQPLARQWVERNRLPNPYPAGLWHDFGWR</sequence>
<dbReference type="Pfam" id="PF04488">
    <property type="entry name" value="Gly_transf_sug"/>
    <property type="match status" value="1"/>
</dbReference>
<dbReference type="SUPFAM" id="SSF53448">
    <property type="entry name" value="Nucleotide-diphospho-sugar transferases"/>
    <property type="match status" value="1"/>
</dbReference>